<dbReference type="InterPro" id="IPR013766">
    <property type="entry name" value="Thioredoxin_domain"/>
</dbReference>
<keyword evidence="3" id="KW-0813">Transport</keyword>
<evidence type="ECO:0000256" key="4">
    <source>
        <dbReference type="ARBA" id="ARBA00022982"/>
    </source>
</evidence>
<proteinExistence type="inferred from homology"/>
<dbReference type="InterPro" id="IPR017937">
    <property type="entry name" value="Thioredoxin_CS"/>
</dbReference>
<dbReference type="Proteomes" id="UP000682202">
    <property type="component" value="Chromosome"/>
</dbReference>
<dbReference type="GO" id="GO:0005829">
    <property type="term" value="C:cytosol"/>
    <property type="evidence" value="ECO:0007669"/>
    <property type="project" value="TreeGrafter"/>
</dbReference>
<comment type="function">
    <text evidence="1">Participates in various redox reactions through the reversible oxidation of its active center dithiol to a disulfide and catalyzes dithiol-disulfide exchange reactions.</text>
</comment>
<dbReference type="PANTHER" id="PTHR45663">
    <property type="entry name" value="GEO12009P1"/>
    <property type="match status" value="1"/>
</dbReference>
<dbReference type="EMBL" id="CP046600">
    <property type="protein sequence ID" value="QUR69955.1"/>
    <property type="molecule type" value="Genomic_DNA"/>
</dbReference>
<evidence type="ECO:0000313" key="8">
    <source>
        <dbReference type="EMBL" id="QUR69955.1"/>
    </source>
</evidence>
<dbReference type="SUPFAM" id="SSF52833">
    <property type="entry name" value="Thioredoxin-like"/>
    <property type="match status" value="1"/>
</dbReference>
<dbReference type="InterPro" id="IPR036249">
    <property type="entry name" value="Thioredoxin-like_sf"/>
</dbReference>
<evidence type="ECO:0000313" key="9">
    <source>
        <dbReference type="Proteomes" id="UP000682202"/>
    </source>
</evidence>
<feature type="domain" description="Thioredoxin" evidence="7">
    <location>
        <begin position="2"/>
        <end position="135"/>
    </location>
</feature>
<dbReference type="Pfam" id="PF00085">
    <property type="entry name" value="Thioredoxin"/>
    <property type="match status" value="1"/>
</dbReference>
<protein>
    <submittedName>
        <fullName evidence="8">Thioredoxin</fullName>
    </submittedName>
</protein>
<accession>A0A975PZ66</accession>
<evidence type="ECO:0000256" key="5">
    <source>
        <dbReference type="ARBA" id="ARBA00023157"/>
    </source>
</evidence>
<dbReference type="AlphaFoldDB" id="A0A975PZ66"/>
<comment type="similarity">
    <text evidence="2">Belongs to the thioredoxin family.</text>
</comment>
<gene>
    <name evidence="8" type="ORF">F6B93_19540</name>
</gene>
<sequence length="135" mass="14334">MIVVAAAALAVVVAWLLTRRSGIVREVDSGPAPVARPVATDLGLSRTGPTVVHFSAPWCVPCDQVRRVVEHVCGNLGDVAHVEVDMDAHPQTAHQFSVLSLPTTVIVDANGRQRYRTSSVPKAADLRAALEPLLA</sequence>
<evidence type="ECO:0000256" key="6">
    <source>
        <dbReference type="ARBA" id="ARBA00023284"/>
    </source>
</evidence>
<dbReference type="Gene3D" id="3.40.30.10">
    <property type="entry name" value="Glutaredoxin"/>
    <property type="match status" value="1"/>
</dbReference>
<organism evidence="8 9">
    <name type="scientific">Mycobacterium spongiae</name>
    <dbReference type="NCBI Taxonomy" id="886343"/>
    <lineage>
        <taxon>Bacteria</taxon>
        <taxon>Bacillati</taxon>
        <taxon>Actinomycetota</taxon>
        <taxon>Actinomycetes</taxon>
        <taxon>Mycobacteriales</taxon>
        <taxon>Mycobacteriaceae</taxon>
        <taxon>Mycobacterium</taxon>
    </lineage>
</organism>
<dbReference type="PROSITE" id="PS00194">
    <property type="entry name" value="THIOREDOXIN_1"/>
    <property type="match status" value="1"/>
</dbReference>
<reference evidence="8" key="1">
    <citation type="submission" date="2019-12" db="EMBL/GenBank/DDBJ databases">
        <title>Mycobacterium spongiae sp. nov.</title>
        <authorList>
            <person name="Stinear T."/>
        </authorList>
    </citation>
    <scope>NUCLEOTIDE SEQUENCE</scope>
    <source>
        <strain evidence="8">FSD4b-SM</strain>
    </source>
</reference>
<dbReference type="KEGG" id="mspg:F6B93_19540"/>
<dbReference type="PANTHER" id="PTHR45663:SF11">
    <property type="entry name" value="GEO12009P1"/>
    <property type="match status" value="1"/>
</dbReference>
<keyword evidence="4" id="KW-0249">Electron transport</keyword>
<evidence type="ECO:0000259" key="7">
    <source>
        <dbReference type="PROSITE" id="PS51352"/>
    </source>
</evidence>
<name>A0A975PZ66_9MYCO</name>
<evidence type="ECO:0000256" key="1">
    <source>
        <dbReference type="ARBA" id="ARBA00003318"/>
    </source>
</evidence>
<keyword evidence="6" id="KW-0676">Redox-active center</keyword>
<dbReference type="PROSITE" id="PS51352">
    <property type="entry name" value="THIOREDOXIN_2"/>
    <property type="match status" value="1"/>
</dbReference>
<dbReference type="GO" id="GO:0045454">
    <property type="term" value="P:cell redox homeostasis"/>
    <property type="evidence" value="ECO:0007669"/>
    <property type="project" value="TreeGrafter"/>
</dbReference>
<keyword evidence="9" id="KW-1185">Reference proteome</keyword>
<evidence type="ECO:0000256" key="3">
    <source>
        <dbReference type="ARBA" id="ARBA00022448"/>
    </source>
</evidence>
<keyword evidence="5" id="KW-1015">Disulfide bond</keyword>
<evidence type="ECO:0000256" key="2">
    <source>
        <dbReference type="ARBA" id="ARBA00008987"/>
    </source>
</evidence>
<dbReference type="CDD" id="cd02947">
    <property type="entry name" value="TRX_family"/>
    <property type="match status" value="1"/>
</dbReference>
<dbReference type="GO" id="GO:0015035">
    <property type="term" value="F:protein-disulfide reductase activity"/>
    <property type="evidence" value="ECO:0007669"/>
    <property type="project" value="TreeGrafter"/>
</dbReference>